<dbReference type="Proteomes" id="UP000266906">
    <property type="component" value="Unassembled WGS sequence"/>
</dbReference>
<gene>
    <name evidence="2" type="ORF">EDD38_6587</name>
</gene>
<evidence type="ECO:0000313" key="3">
    <source>
        <dbReference type="Proteomes" id="UP000266906"/>
    </source>
</evidence>
<protein>
    <submittedName>
        <fullName evidence="2">Uncharacterized protein</fullName>
    </submittedName>
</protein>
<keyword evidence="3" id="KW-1185">Reference proteome</keyword>
<proteinExistence type="predicted"/>
<dbReference type="EMBL" id="RKQG01000002">
    <property type="protein sequence ID" value="RPE29432.1"/>
    <property type="molecule type" value="Genomic_DNA"/>
</dbReference>
<accession>A0A3N4R8B2</accession>
<sequence>MTEHATTETVQPRPFPDRQAVLRAAVLVPVTVAHMHDAHPHGPLTLAATEPVGAHTGGLDWDGRRLVVHPAPAKVVGARIEILTVGDHPLGHAVKGPGEQVSWPHWARLGDTPVAWHGQPDLLTEGGHYPCRLNLTGEQRALLVQAEGEHGLDFNEALLRVTRPLAEALEQLPDGLGRTEAVERLTALLADRGARYLVPADPHHLPGWEPHLRRAYRALDAQARARRDDRPTPATAAHRPVRYDALVRTGHDGGPEIVLTPVLRRSGQWLAAMDPTALDLPCYGGGGAAAG</sequence>
<dbReference type="AlphaFoldDB" id="A0A3N4R8B2"/>
<feature type="region of interest" description="Disordered" evidence="1">
    <location>
        <begin position="221"/>
        <end position="243"/>
    </location>
</feature>
<evidence type="ECO:0000313" key="2">
    <source>
        <dbReference type="EMBL" id="RPE29432.1"/>
    </source>
</evidence>
<evidence type="ECO:0000256" key="1">
    <source>
        <dbReference type="SAM" id="MobiDB-lite"/>
    </source>
</evidence>
<reference evidence="2 3" key="1">
    <citation type="submission" date="2018-11" db="EMBL/GenBank/DDBJ databases">
        <title>Sequencing the genomes of 1000 actinobacteria strains.</title>
        <authorList>
            <person name="Klenk H.-P."/>
        </authorList>
    </citation>
    <scope>NUCLEOTIDE SEQUENCE [LARGE SCALE GENOMIC DNA]</scope>
    <source>
        <strain evidence="2 3">DSM 44781</strain>
    </source>
</reference>
<name>A0A3N4R8B2_9ACTN</name>
<organism evidence="2 3">
    <name type="scientific">Kitasatospora cineracea</name>
    <dbReference type="NCBI Taxonomy" id="88074"/>
    <lineage>
        <taxon>Bacteria</taxon>
        <taxon>Bacillati</taxon>
        <taxon>Actinomycetota</taxon>
        <taxon>Actinomycetes</taxon>
        <taxon>Kitasatosporales</taxon>
        <taxon>Streptomycetaceae</taxon>
        <taxon>Kitasatospora</taxon>
    </lineage>
</organism>
<comment type="caution">
    <text evidence="2">The sequence shown here is derived from an EMBL/GenBank/DDBJ whole genome shotgun (WGS) entry which is preliminary data.</text>
</comment>
<dbReference type="RefSeq" id="WP_123820894.1">
    <property type="nucleotide sequence ID" value="NZ_RKQG01000002.1"/>
</dbReference>